<dbReference type="GO" id="GO:0005811">
    <property type="term" value="C:lipid droplet"/>
    <property type="evidence" value="ECO:0007669"/>
    <property type="project" value="TreeGrafter"/>
</dbReference>
<dbReference type="Gene3D" id="3.40.50.720">
    <property type="entry name" value="NAD(P)-binding Rossmann-like Domain"/>
    <property type="match status" value="1"/>
</dbReference>
<keyword evidence="6" id="KW-1185">Reference proteome</keyword>
<evidence type="ECO:0000313" key="6">
    <source>
        <dbReference type="Proteomes" id="UP000028045"/>
    </source>
</evidence>
<dbReference type="PRINTS" id="PR00080">
    <property type="entry name" value="SDRFAMILY"/>
</dbReference>
<sequence length="302" mass="33676">MAPQTSFALITGCSSGIGKELAKEFASKGVTVLATARRVESLAELTSAYENIEAFPLELSDEHSRRALKDKVLKRTGGHLDYLVNNAGTHYAALAVDIEVSEVAHLFNVNVFAVMDLCQLFIPLLRESNRGKIVQIGSVTRNVPLIWQSPYNASKAALSQYSRTMRLELMPLGIEVIEIVTGYVRSNILRDGYVVPEDSPYLSLLPFMEQIKTHGRDQAMEGRTYAKIVVAKVMSKSASTEIWEGGQAWALYYLTLLTPQPLLVSISHGYVRPSLANLSQRWFLFWYFKLYLVKGGDQPVVK</sequence>
<comment type="similarity">
    <text evidence="1 4">Belongs to the short-chain dehydrogenases/reductases (SDR) family.</text>
</comment>
<dbReference type="GO" id="GO:0004806">
    <property type="term" value="F:triacylglycerol lipase activity"/>
    <property type="evidence" value="ECO:0007669"/>
    <property type="project" value="TreeGrafter"/>
</dbReference>
<dbReference type="GO" id="GO:0000140">
    <property type="term" value="F:acylglycerone-phosphate reductase (NADP+) activity"/>
    <property type="evidence" value="ECO:0007669"/>
    <property type="project" value="TreeGrafter"/>
</dbReference>
<evidence type="ECO:0000313" key="5">
    <source>
        <dbReference type="EMBL" id="KEY68856.1"/>
    </source>
</evidence>
<dbReference type="SUPFAM" id="SSF51735">
    <property type="entry name" value="NAD(P)-binding Rossmann-fold domains"/>
    <property type="match status" value="1"/>
</dbReference>
<keyword evidence="3" id="KW-0560">Oxidoreductase</keyword>
<accession>A0A084AU77</accession>
<evidence type="ECO:0000256" key="2">
    <source>
        <dbReference type="ARBA" id="ARBA00022857"/>
    </source>
</evidence>
<dbReference type="GO" id="GO:0006654">
    <property type="term" value="P:phosphatidic acid biosynthetic process"/>
    <property type="evidence" value="ECO:0007669"/>
    <property type="project" value="TreeGrafter"/>
</dbReference>
<name>A0A084AU77_STACB</name>
<dbReference type="EMBL" id="KL648556">
    <property type="protein sequence ID" value="KEY68856.1"/>
    <property type="molecule type" value="Genomic_DNA"/>
</dbReference>
<dbReference type="OrthoDB" id="2102561at2759"/>
<dbReference type="Proteomes" id="UP000028045">
    <property type="component" value="Unassembled WGS sequence"/>
</dbReference>
<evidence type="ECO:0000256" key="4">
    <source>
        <dbReference type="RuleBase" id="RU000363"/>
    </source>
</evidence>
<dbReference type="InterPro" id="IPR036291">
    <property type="entry name" value="NAD(P)-bd_dom_sf"/>
</dbReference>
<dbReference type="GO" id="GO:0019433">
    <property type="term" value="P:triglyceride catabolic process"/>
    <property type="evidence" value="ECO:0007669"/>
    <property type="project" value="TreeGrafter"/>
</dbReference>
<dbReference type="PRINTS" id="PR00081">
    <property type="entry name" value="GDHRDH"/>
</dbReference>
<dbReference type="HOGENOM" id="CLU_010194_2_9_1"/>
<keyword evidence="2" id="KW-0521">NADP</keyword>
<dbReference type="InterPro" id="IPR002347">
    <property type="entry name" value="SDR_fam"/>
</dbReference>
<protein>
    <submittedName>
        <fullName evidence="5">Uncharacterized protein</fullName>
    </submittedName>
</protein>
<evidence type="ECO:0000256" key="3">
    <source>
        <dbReference type="ARBA" id="ARBA00023002"/>
    </source>
</evidence>
<proteinExistence type="inferred from homology"/>
<dbReference type="InterPro" id="IPR020904">
    <property type="entry name" value="Sc_DH/Rdtase_CS"/>
</dbReference>
<dbReference type="GO" id="GO:0005783">
    <property type="term" value="C:endoplasmic reticulum"/>
    <property type="evidence" value="ECO:0007669"/>
    <property type="project" value="TreeGrafter"/>
</dbReference>
<dbReference type="PANTHER" id="PTHR44169:SF15">
    <property type="entry name" value="CHAIN DEHYDROGENASE_REDUCTASE (AYR1), PUTATIVE (AFU_ORTHOLOGUE AFUA_4G04530)-RELATED"/>
    <property type="match status" value="1"/>
</dbReference>
<organism evidence="5 6">
    <name type="scientific">Stachybotrys chartarum (strain CBS 109288 / IBT 7711)</name>
    <name type="common">Toxic black mold</name>
    <name type="synonym">Stilbospora chartarum</name>
    <dbReference type="NCBI Taxonomy" id="1280523"/>
    <lineage>
        <taxon>Eukaryota</taxon>
        <taxon>Fungi</taxon>
        <taxon>Dikarya</taxon>
        <taxon>Ascomycota</taxon>
        <taxon>Pezizomycotina</taxon>
        <taxon>Sordariomycetes</taxon>
        <taxon>Hypocreomycetidae</taxon>
        <taxon>Hypocreales</taxon>
        <taxon>Stachybotryaceae</taxon>
        <taxon>Stachybotrys</taxon>
    </lineage>
</organism>
<dbReference type="Pfam" id="PF00106">
    <property type="entry name" value="adh_short"/>
    <property type="match status" value="1"/>
</dbReference>
<dbReference type="AlphaFoldDB" id="A0A084AU77"/>
<dbReference type="PROSITE" id="PS00061">
    <property type="entry name" value="ADH_SHORT"/>
    <property type="match status" value="1"/>
</dbReference>
<gene>
    <name evidence="5" type="ORF">S7711_03795</name>
</gene>
<dbReference type="PANTHER" id="PTHR44169">
    <property type="entry name" value="NADPH-DEPENDENT 1-ACYLDIHYDROXYACETONE PHOSPHATE REDUCTASE"/>
    <property type="match status" value="1"/>
</dbReference>
<evidence type="ECO:0000256" key="1">
    <source>
        <dbReference type="ARBA" id="ARBA00006484"/>
    </source>
</evidence>
<reference evidence="5 6" key="1">
    <citation type="journal article" date="2014" name="BMC Genomics">
        <title>Comparative genome sequencing reveals chemotype-specific gene clusters in the toxigenic black mold Stachybotrys.</title>
        <authorList>
            <person name="Semeiks J."/>
            <person name="Borek D."/>
            <person name="Otwinowski Z."/>
            <person name="Grishin N.V."/>
        </authorList>
    </citation>
    <scope>NUCLEOTIDE SEQUENCE [LARGE SCALE GENOMIC DNA]</scope>
    <source>
        <strain evidence="6">CBS 109288 / IBT 7711</strain>
    </source>
</reference>